<feature type="transmembrane region" description="Helical" evidence="1">
    <location>
        <begin position="461"/>
        <end position="478"/>
    </location>
</feature>
<accession>A0ABV6H2A9</accession>
<name>A0ABV6H2A9_9PAST</name>
<keyword evidence="4" id="KW-1185">Reference proteome</keyword>
<dbReference type="InterPro" id="IPR029058">
    <property type="entry name" value="AB_hydrolase_fold"/>
</dbReference>
<evidence type="ECO:0000259" key="2">
    <source>
        <dbReference type="Pfam" id="PF12146"/>
    </source>
</evidence>
<keyword evidence="3" id="KW-0378">Hydrolase</keyword>
<feature type="transmembrane region" description="Helical" evidence="1">
    <location>
        <begin position="543"/>
        <end position="565"/>
    </location>
</feature>
<dbReference type="PANTHER" id="PTHR22946">
    <property type="entry name" value="DIENELACTONE HYDROLASE DOMAIN-CONTAINING PROTEIN-RELATED"/>
    <property type="match status" value="1"/>
</dbReference>
<evidence type="ECO:0000313" key="4">
    <source>
        <dbReference type="Proteomes" id="UP001589767"/>
    </source>
</evidence>
<gene>
    <name evidence="3" type="ORF">ACFFHK_08530</name>
</gene>
<feature type="transmembrane region" description="Helical" evidence="1">
    <location>
        <begin position="372"/>
        <end position="390"/>
    </location>
</feature>
<dbReference type="EMBL" id="JBHLWB010000009">
    <property type="protein sequence ID" value="MFC0309746.1"/>
    <property type="molecule type" value="Genomic_DNA"/>
</dbReference>
<organism evidence="3 4">
    <name type="scientific">Gallibacterium trehalosifermentans</name>
    <dbReference type="NCBI Taxonomy" id="516935"/>
    <lineage>
        <taxon>Bacteria</taxon>
        <taxon>Pseudomonadati</taxon>
        <taxon>Pseudomonadota</taxon>
        <taxon>Gammaproteobacteria</taxon>
        <taxon>Pasteurellales</taxon>
        <taxon>Pasteurellaceae</taxon>
        <taxon>Gallibacterium</taxon>
    </lineage>
</organism>
<evidence type="ECO:0000313" key="3">
    <source>
        <dbReference type="EMBL" id="MFC0309746.1"/>
    </source>
</evidence>
<dbReference type="GO" id="GO:0016787">
    <property type="term" value="F:hydrolase activity"/>
    <property type="evidence" value="ECO:0007669"/>
    <property type="project" value="UniProtKB-KW"/>
</dbReference>
<dbReference type="Gene3D" id="3.40.50.1820">
    <property type="entry name" value="alpha/beta hydrolase"/>
    <property type="match status" value="1"/>
</dbReference>
<keyword evidence="1" id="KW-1133">Transmembrane helix</keyword>
<dbReference type="RefSeq" id="WP_382371469.1">
    <property type="nucleotide sequence ID" value="NZ_JBHLWB010000009.1"/>
</dbReference>
<evidence type="ECO:0000256" key="1">
    <source>
        <dbReference type="SAM" id="Phobius"/>
    </source>
</evidence>
<comment type="caution">
    <text evidence="3">The sequence shown here is derived from an EMBL/GenBank/DDBJ whole genome shotgun (WGS) entry which is preliminary data.</text>
</comment>
<feature type="transmembrane region" description="Helical" evidence="1">
    <location>
        <begin position="420"/>
        <end position="441"/>
    </location>
</feature>
<keyword evidence="1" id="KW-0472">Membrane</keyword>
<sequence length="599" mass="67349">MYKQKSYLLAIFFAFLTLIASYFSAQIERDFGNVEVNTVQFMTEEMQPMVAKIYRPISATKEHPAPGLLALHGYQSDKEAVSTFGALELAKRGFVVLAIDHFGHGYSTKLPACNQNMSGANNGYQYLKSLPFVDEKRLGIFGHSTGALNAVRVAKLNPDHKAVNGLSGNGADFDVHNYLLTQGLYEEIGGYRERTFPVKNLITHPARLSAFGLKDTQTLEWGKQYGDTQAGTARKSALVAGTHLGVMIASESNREAIAWFSQILQNKDEISALDVNDHSYWHKEFMGLASLIFMLSSALFFINGLLKSAYFAVVCKKVSDKTALSPAKWRVFAIINILLTLLLYPLLTQWGGANEPIAAILPFMPLEMGNGIITYLVVSALLNLIFFIWWKKGQKALSLTEFGLSSMQENISTKALVRRFFTLSLIALGWCYFIAVFVHWYFGVEIRFLWPFFKPLTPERFNLFFVYFLPILAFFYIYNGLILSVQMKQKLASGFPKTLLLWTAKLTLVAVGGLIVLWLLHFVPNFMQIGPGFDVIGLPQFGGRWMMMLAVIIPQFITLIFIYNWCYLKTGYIHLGSFFCASLMTWILVGGQVIGRFLA</sequence>
<proteinExistence type="predicted"/>
<keyword evidence="1" id="KW-0812">Transmembrane</keyword>
<feature type="transmembrane region" description="Helical" evidence="1">
    <location>
        <begin position="327"/>
        <end position="347"/>
    </location>
</feature>
<protein>
    <submittedName>
        <fullName evidence="3">Alpha/beta hydrolase</fullName>
    </submittedName>
</protein>
<dbReference type="InterPro" id="IPR022742">
    <property type="entry name" value="Hydrolase_4"/>
</dbReference>
<feature type="transmembrane region" description="Helical" evidence="1">
    <location>
        <begin position="572"/>
        <end position="594"/>
    </location>
</feature>
<dbReference type="InterPro" id="IPR050261">
    <property type="entry name" value="FrsA_esterase"/>
</dbReference>
<feature type="transmembrane region" description="Helical" evidence="1">
    <location>
        <begin position="285"/>
        <end position="306"/>
    </location>
</feature>
<feature type="domain" description="Serine aminopeptidase S33" evidence="2">
    <location>
        <begin position="68"/>
        <end position="181"/>
    </location>
</feature>
<feature type="transmembrane region" description="Helical" evidence="1">
    <location>
        <begin position="499"/>
        <end position="523"/>
    </location>
</feature>
<dbReference type="Pfam" id="PF12146">
    <property type="entry name" value="Hydrolase_4"/>
    <property type="match status" value="1"/>
</dbReference>
<dbReference type="Proteomes" id="UP001589767">
    <property type="component" value="Unassembled WGS sequence"/>
</dbReference>
<reference evidence="3 4" key="1">
    <citation type="submission" date="2024-09" db="EMBL/GenBank/DDBJ databases">
        <authorList>
            <person name="Sun Q."/>
            <person name="Mori K."/>
        </authorList>
    </citation>
    <scope>NUCLEOTIDE SEQUENCE [LARGE SCALE GENOMIC DNA]</scope>
    <source>
        <strain evidence="3 4">CCM 7539</strain>
    </source>
</reference>
<dbReference type="SUPFAM" id="SSF53474">
    <property type="entry name" value="alpha/beta-Hydrolases"/>
    <property type="match status" value="1"/>
</dbReference>